<proteinExistence type="predicted"/>
<protein>
    <recommendedName>
        <fullName evidence="6">GH18 domain-containing protein</fullName>
    </recommendedName>
</protein>
<evidence type="ECO:0000256" key="2">
    <source>
        <dbReference type="SAM" id="Phobius"/>
    </source>
</evidence>
<feature type="signal peptide" evidence="3">
    <location>
        <begin position="1"/>
        <end position="26"/>
    </location>
</feature>
<accession>D8U6Z3</accession>
<feature type="region of interest" description="Disordered" evidence="1">
    <location>
        <begin position="445"/>
        <end position="466"/>
    </location>
</feature>
<dbReference type="OrthoDB" id="528393at2759"/>
<keyword evidence="2" id="KW-0472">Membrane</keyword>
<dbReference type="GeneID" id="9624444"/>
<keyword evidence="2" id="KW-0812">Transmembrane</keyword>
<feature type="compositionally biased region" description="Basic residues" evidence="1">
    <location>
        <begin position="445"/>
        <end position="455"/>
    </location>
</feature>
<evidence type="ECO:0000256" key="1">
    <source>
        <dbReference type="SAM" id="MobiDB-lite"/>
    </source>
</evidence>
<evidence type="ECO:0008006" key="6">
    <source>
        <dbReference type="Google" id="ProtNLM"/>
    </source>
</evidence>
<keyword evidence="2" id="KW-1133">Transmembrane helix</keyword>
<keyword evidence="3" id="KW-0732">Signal</keyword>
<evidence type="ECO:0000256" key="3">
    <source>
        <dbReference type="SAM" id="SignalP"/>
    </source>
</evidence>
<dbReference type="RefSeq" id="XP_002954447.1">
    <property type="nucleotide sequence ID" value="XM_002954401.1"/>
</dbReference>
<dbReference type="AlphaFoldDB" id="D8U6Z3"/>
<reference evidence="4 5" key="1">
    <citation type="journal article" date="2010" name="Science">
        <title>Genomic analysis of organismal complexity in the multicellular green alga Volvox carteri.</title>
        <authorList>
            <person name="Prochnik S.E."/>
            <person name="Umen J."/>
            <person name="Nedelcu A.M."/>
            <person name="Hallmann A."/>
            <person name="Miller S.M."/>
            <person name="Nishii I."/>
            <person name="Ferris P."/>
            <person name="Kuo A."/>
            <person name="Mitros T."/>
            <person name="Fritz-Laylin L.K."/>
            <person name="Hellsten U."/>
            <person name="Chapman J."/>
            <person name="Simakov O."/>
            <person name="Rensing S.A."/>
            <person name="Terry A."/>
            <person name="Pangilinan J."/>
            <person name="Kapitonov V."/>
            <person name="Jurka J."/>
            <person name="Salamov A."/>
            <person name="Shapiro H."/>
            <person name="Schmutz J."/>
            <person name="Grimwood J."/>
            <person name="Lindquist E."/>
            <person name="Lucas S."/>
            <person name="Grigoriev I.V."/>
            <person name="Schmitt R."/>
            <person name="Kirk D."/>
            <person name="Rokhsar D.S."/>
        </authorList>
    </citation>
    <scope>NUCLEOTIDE SEQUENCE [LARGE SCALE GENOMIC DNA]</scope>
    <source>
        <strain evidence="5">f. Nagariensis / Eve</strain>
    </source>
</reference>
<sequence>MTARQGDFRGLLRVFFLTLLVALGASAPFSDSIAATAVPKGNAAWLYPETQQQVDDWKAQLTTFNLAAGAERAIRVLYVYSTDLETTYTKPVIGTLAKTAVTTLRGIPNVTHVAAIIDADLTASYANLNKLTTAKINALADAHARLYCESSFDGIQLDLEPYNPTYKNSVLTFVRRLSLDLRDPSYCTRPKFIAFFVGPRQADATLYGALGPNGYAVISGYDLDSPGPGLPETPEQYRINLKSNVNFVINNANSTYGKFSIGLPFAASACEFESGVSLTDPSNIIQGYPMYDPVRPSYIPSAFDVLNQTIGSSGPSLTSRFLGVSVWGFLSRDVRVLGYRHTPKNVFDTPGMMSYMAANMPRKAVMPLSPAQAVCTICSGSRLQRRRQRPYYLYFPIQQTKAREYQTPNASVPPIRGDGDGGDDGSCCCCCGGGPPAHLARTKSTHSLRVTRPRPRANTSPSQPFRVSQSLSSSTCLGFTGVTFTGVIFGDFLAGLLRIRKGREKL</sequence>
<feature type="transmembrane region" description="Helical" evidence="2">
    <location>
        <begin position="477"/>
        <end position="497"/>
    </location>
</feature>
<dbReference type="KEGG" id="vcn:VOLCADRAFT_95239"/>
<gene>
    <name evidence="4" type="ORF">VOLCADRAFT_95239</name>
</gene>
<dbReference type="Proteomes" id="UP000001058">
    <property type="component" value="Unassembled WGS sequence"/>
</dbReference>
<name>D8U6Z3_VOLCA</name>
<dbReference type="InParanoid" id="D8U6Z3"/>
<evidence type="ECO:0000313" key="4">
    <source>
        <dbReference type="EMBL" id="EFJ44597.1"/>
    </source>
</evidence>
<organism evidence="5">
    <name type="scientific">Volvox carteri f. nagariensis</name>
    <dbReference type="NCBI Taxonomy" id="3068"/>
    <lineage>
        <taxon>Eukaryota</taxon>
        <taxon>Viridiplantae</taxon>
        <taxon>Chlorophyta</taxon>
        <taxon>core chlorophytes</taxon>
        <taxon>Chlorophyceae</taxon>
        <taxon>CS clade</taxon>
        <taxon>Chlamydomonadales</taxon>
        <taxon>Volvocaceae</taxon>
        <taxon>Volvox</taxon>
    </lineage>
</organism>
<dbReference type="SUPFAM" id="SSF51445">
    <property type="entry name" value="(Trans)glycosidases"/>
    <property type="match status" value="1"/>
</dbReference>
<dbReference type="EMBL" id="GL378363">
    <property type="protein sequence ID" value="EFJ44597.1"/>
    <property type="molecule type" value="Genomic_DNA"/>
</dbReference>
<feature type="chain" id="PRO_5003124228" description="GH18 domain-containing protein" evidence="3">
    <location>
        <begin position="27"/>
        <end position="506"/>
    </location>
</feature>
<feature type="compositionally biased region" description="Polar residues" evidence="1">
    <location>
        <begin position="457"/>
        <end position="466"/>
    </location>
</feature>
<dbReference type="InterPro" id="IPR017853">
    <property type="entry name" value="GH"/>
</dbReference>
<keyword evidence="5" id="KW-1185">Reference proteome</keyword>
<evidence type="ECO:0000313" key="5">
    <source>
        <dbReference type="Proteomes" id="UP000001058"/>
    </source>
</evidence>